<dbReference type="InterPro" id="IPR005467">
    <property type="entry name" value="His_kinase_dom"/>
</dbReference>
<evidence type="ECO:0000256" key="4">
    <source>
        <dbReference type="ARBA" id="ARBA00022679"/>
    </source>
</evidence>
<dbReference type="InterPro" id="IPR003594">
    <property type="entry name" value="HATPase_dom"/>
</dbReference>
<dbReference type="EC" id="2.7.13.3" evidence="2"/>
<keyword evidence="5" id="KW-0547">Nucleotide-binding</keyword>
<keyword evidence="8" id="KW-0902">Two-component regulatory system</keyword>
<sequence>MRLISGLVRIVIVCLLASLSRECIAADGPRQRSILVLEEADFRSPFYSEIFAGIRAAAKQNGSGHTVIYGESLDLARFPGPDYEESLVSHLKTKYAQRPIDIIVSIGVTSAKFLQARKQDIWPAAPVVYGFVPDLPETRALFLPNTTAVFTRVRPAQLLTAARAIVPDLTHVVLVGDAWKNPLTYGHWKQDFAAEMPDLEVTDLSGAVLREVRSHVASLPARSAILTSAMYSDGEGTYYSPASALARVSESANRPIIITSDTFLGRSGVGGFLLQPETIGREAGEVAMRILDGEAPSSIVPFSGNNVKPIFDWRQLKHWNVDEANLPPGSEVRFRQPSFWGQYYWHSIIIAGVVLVQALMITILLRERRLRFVAEVKARQRMSELAHLNRRATAGEMSVTLAHELNQPLAAIMINAETAQQMLRKPAPDLGEVRDILDQIRRDDQRAAEVIGRLRSFLKRDPTERRELDLNATVGEVFRFLSVQALTHDVELLSQPSPADIRVKGDKVQLQQAILNIVMNGMEAVAHLPDERRRVVGRTSLADGNLALVSIADAGHGILAEKATEIFKPFFTTKAQGMGIGLSIAHTIVEAHGGRIWAENAPSGGAVFHVSLPLAASP</sequence>
<dbReference type="STRING" id="1399419.A5906_29095"/>
<organism evidence="12 13">
    <name type="scientific">Bradyrhizobium sacchari</name>
    <dbReference type="NCBI Taxonomy" id="1399419"/>
    <lineage>
        <taxon>Bacteria</taxon>
        <taxon>Pseudomonadati</taxon>
        <taxon>Pseudomonadota</taxon>
        <taxon>Alphaproteobacteria</taxon>
        <taxon>Hyphomicrobiales</taxon>
        <taxon>Nitrobacteraceae</taxon>
        <taxon>Bradyrhizobium</taxon>
    </lineage>
</organism>
<evidence type="ECO:0000256" key="5">
    <source>
        <dbReference type="ARBA" id="ARBA00022741"/>
    </source>
</evidence>
<dbReference type="SMART" id="SM00388">
    <property type="entry name" value="HisKA"/>
    <property type="match status" value="1"/>
</dbReference>
<dbReference type="AlphaFoldDB" id="A0A560K055"/>
<dbReference type="Gene3D" id="3.30.565.10">
    <property type="entry name" value="Histidine kinase-like ATPase, C-terminal domain"/>
    <property type="match status" value="1"/>
</dbReference>
<dbReference type="SMART" id="SM00387">
    <property type="entry name" value="HATPase_c"/>
    <property type="match status" value="1"/>
</dbReference>
<dbReference type="Pfam" id="PF00512">
    <property type="entry name" value="HisKA"/>
    <property type="match status" value="1"/>
</dbReference>
<dbReference type="Pfam" id="PF02518">
    <property type="entry name" value="HATPase_c"/>
    <property type="match status" value="1"/>
</dbReference>
<dbReference type="InterPro" id="IPR036097">
    <property type="entry name" value="HisK_dim/P_sf"/>
</dbReference>
<keyword evidence="9" id="KW-0812">Transmembrane</keyword>
<keyword evidence="9" id="KW-0472">Membrane</keyword>
<protein>
    <recommendedName>
        <fullName evidence="2">histidine kinase</fullName>
        <ecNumber evidence="2">2.7.13.3</ecNumber>
    </recommendedName>
</protein>
<dbReference type="GO" id="GO:0005524">
    <property type="term" value="F:ATP binding"/>
    <property type="evidence" value="ECO:0007669"/>
    <property type="project" value="UniProtKB-KW"/>
</dbReference>
<gene>
    <name evidence="12" type="ORF">FBZ95_104875</name>
</gene>
<keyword evidence="4" id="KW-0808">Transferase</keyword>
<dbReference type="PANTHER" id="PTHR43065:SF42">
    <property type="entry name" value="TWO-COMPONENT SENSOR PPRA"/>
    <property type="match status" value="1"/>
</dbReference>
<evidence type="ECO:0000256" key="9">
    <source>
        <dbReference type="SAM" id="Phobius"/>
    </source>
</evidence>
<dbReference type="InterPro" id="IPR004358">
    <property type="entry name" value="Sig_transdc_His_kin-like_C"/>
</dbReference>
<comment type="caution">
    <text evidence="12">The sequence shown here is derived from an EMBL/GenBank/DDBJ whole genome shotgun (WGS) entry which is preliminary data.</text>
</comment>
<proteinExistence type="predicted"/>
<dbReference type="Gene3D" id="1.10.287.130">
    <property type="match status" value="1"/>
</dbReference>
<keyword evidence="7" id="KW-0067">ATP-binding</keyword>
<evidence type="ECO:0000256" key="7">
    <source>
        <dbReference type="ARBA" id="ARBA00022840"/>
    </source>
</evidence>
<evidence type="ECO:0000256" key="2">
    <source>
        <dbReference type="ARBA" id="ARBA00012438"/>
    </source>
</evidence>
<evidence type="ECO:0000256" key="6">
    <source>
        <dbReference type="ARBA" id="ARBA00022777"/>
    </source>
</evidence>
<dbReference type="OrthoDB" id="9789238at2"/>
<dbReference type="FunFam" id="1.10.287.130:FF:000055">
    <property type="entry name" value="Two-component sensor histidine kinase"/>
    <property type="match status" value="1"/>
</dbReference>
<dbReference type="PANTHER" id="PTHR43065">
    <property type="entry name" value="SENSOR HISTIDINE KINASE"/>
    <property type="match status" value="1"/>
</dbReference>
<keyword evidence="9" id="KW-1133">Transmembrane helix</keyword>
<dbReference type="CDD" id="cd00082">
    <property type="entry name" value="HisKA"/>
    <property type="match status" value="1"/>
</dbReference>
<keyword evidence="6" id="KW-0418">Kinase</keyword>
<evidence type="ECO:0000256" key="3">
    <source>
        <dbReference type="ARBA" id="ARBA00022553"/>
    </source>
</evidence>
<feature type="domain" description="Histidine kinase" evidence="11">
    <location>
        <begin position="400"/>
        <end position="616"/>
    </location>
</feature>
<evidence type="ECO:0000256" key="8">
    <source>
        <dbReference type="ARBA" id="ARBA00023012"/>
    </source>
</evidence>
<accession>A0A560K055</accession>
<evidence type="ECO:0000256" key="10">
    <source>
        <dbReference type="SAM" id="SignalP"/>
    </source>
</evidence>
<dbReference type="PROSITE" id="PS50109">
    <property type="entry name" value="HIS_KIN"/>
    <property type="match status" value="1"/>
</dbReference>
<evidence type="ECO:0000256" key="1">
    <source>
        <dbReference type="ARBA" id="ARBA00000085"/>
    </source>
</evidence>
<keyword evidence="3" id="KW-0597">Phosphoprotein</keyword>
<dbReference type="EMBL" id="VITW01000004">
    <property type="protein sequence ID" value="TWB76682.1"/>
    <property type="molecule type" value="Genomic_DNA"/>
</dbReference>
<evidence type="ECO:0000313" key="13">
    <source>
        <dbReference type="Proteomes" id="UP000315914"/>
    </source>
</evidence>
<evidence type="ECO:0000313" key="12">
    <source>
        <dbReference type="EMBL" id="TWB76682.1"/>
    </source>
</evidence>
<dbReference type="SUPFAM" id="SSF55874">
    <property type="entry name" value="ATPase domain of HSP90 chaperone/DNA topoisomerase II/histidine kinase"/>
    <property type="match status" value="1"/>
</dbReference>
<name>A0A560K055_9BRAD</name>
<dbReference type="SUPFAM" id="SSF47384">
    <property type="entry name" value="Homodimeric domain of signal transducing histidine kinase"/>
    <property type="match status" value="1"/>
</dbReference>
<evidence type="ECO:0000259" key="11">
    <source>
        <dbReference type="PROSITE" id="PS50109"/>
    </source>
</evidence>
<dbReference type="PRINTS" id="PR00344">
    <property type="entry name" value="BCTRLSENSOR"/>
</dbReference>
<dbReference type="InterPro" id="IPR036890">
    <property type="entry name" value="HATPase_C_sf"/>
</dbReference>
<dbReference type="Proteomes" id="UP000315914">
    <property type="component" value="Unassembled WGS sequence"/>
</dbReference>
<feature type="chain" id="PRO_5022737709" description="histidine kinase" evidence="10">
    <location>
        <begin position="26"/>
        <end position="618"/>
    </location>
</feature>
<dbReference type="RefSeq" id="WP_080135130.1">
    <property type="nucleotide sequence ID" value="NZ_LWIG01000007.1"/>
</dbReference>
<feature type="signal peptide" evidence="10">
    <location>
        <begin position="1"/>
        <end position="25"/>
    </location>
</feature>
<dbReference type="GO" id="GO:0000155">
    <property type="term" value="F:phosphorelay sensor kinase activity"/>
    <property type="evidence" value="ECO:0007669"/>
    <property type="project" value="InterPro"/>
</dbReference>
<keyword evidence="13" id="KW-1185">Reference proteome</keyword>
<reference evidence="12 13" key="1">
    <citation type="submission" date="2019-06" db="EMBL/GenBank/DDBJ databases">
        <title>Genomic Encyclopedia of Type Strains, Phase IV (KMG-V): Genome sequencing to study the core and pangenomes of soil and plant-associated prokaryotes.</title>
        <authorList>
            <person name="Whitman W."/>
        </authorList>
    </citation>
    <scope>NUCLEOTIDE SEQUENCE [LARGE SCALE GENOMIC DNA]</scope>
    <source>
        <strain evidence="12 13">BR 10556</strain>
    </source>
</reference>
<feature type="transmembrane region" description="Helical" evidence="9">
    <location>
        <begin position="343"/>
        <end position="365"/>
    </location>
</feature>
<comment type="catalytic activity">
    <reaction evidence="1">
        <text>ATP + protein L-histidine = ADP + protein N-phospho-L-histidine.</text>
        <dbReference type="EC" id="2.7.13.3"/>
    </reaction>
</comment>
<keyword evidence="10" id="KW-0732">Signal</keyword>
<dbReference type="InterPro" id="IPR003661">
    <property type="entry name" value="HisK_dim/P_dom"/>
</dbReference>